<evidence type="ECO:0000256" key="1">
    <source>
        <dbReference type="SAM" id="MobiDB-lite"/>
    </source>
</evidence>
<dbReference type="GO" id="GO:0006508">
    <property type="term" value="P:proteolysis"/>
    <property type="evidence" value="ECO:0007669"/>
    <property type="project" value="InterPro"/>
</dbReference>
<feature type="transmembrane region" description="Helical" evidence="2">
    <location>
        <begin position="658"/>
        <end position="677"/>
    </location>
</feature>
<keyword evidence="2" id="KW-1133">Transmembrane helix</keyword>
<proteinExistence type="predicted"/>
<keyword evidence="5" id="KW-1185">Reference proteome</keyword>
<dbReference type="InterPro" id="IPR018247">
    <property type="entry name" value="EF_Hand_1_Ca_BS"/>
</dbReference>
<feature type="region of interest" description="Disordered" evidence="1">
    <location>
        <begin position="686"/>
        <end position="706"/>
    </location>
</feature>
<evidence type="ECO:0000313" key="4">
    <source>
        <dbReference type="EMBL" id="PZD71866.1"/>
    </source>
</evidence>
<feature type="domain" description="Peptidase C14 caspase" evidence="3">
    <location>
        <begin position="215"/>
        <end position="432"/>
    </location>
</feature>
<dbReference type="Proteomes" id="UP000248857">
    <property type="component" value="Unassembled WGS sequence"/>
</dbReference>
<evidence type="ECO:0000313" key="5">
    <source>
        <dbReference type="Proteomes" id="UP000248857"/>
    </source>
</evidence>
<evidence type="ECO:0000259" key="3">
    <source>
        <dbReference type="Pfam" id="PF00656"/>
    </source>
</evidence>
<dbReference type="OrthoDB" id="473693at2"/>
<comment type="caution">
    <text evidence="4">The sequence shown here is derived from an EMBL/GenBank/DDBJ whole genome shotgun (WGS) entry which is preliminary data.</text>
</comment>
<dbReference type="AlphaFoldDB" id="A0A2W1JDP8"/>
<evidence type="ECO:0000256" key="2">
    <source>
        <dbReference type="SAM" id="Phobius"/>
    </source>
</evidence>
<dbReference type="InterPro" id="IPR011600">
    <property type="entry name" value="Pept_C14_caspase"/>
</dbReference>
<accession>A0A2W1JDP8</accession>
<gene>
    <name evidence="4" type="ORF">C1752_04351</name>
</gene>
<reference evidence="4 5" key="1">
    <citation type="journal article" date="2018" name="Sci. Rep.">
        <title>A novel species of the marine cyanobacterium Acaryochloris with a unique pigment content and lifestyle.</title>
        <authorList>
            <person name="Partensky F."/>
            <person name="Six C."/>
            <person name="Ratin M."/>
            <person name="Garczarek L."/>
            <person name="Vaulot D."/>
            <person name="Probert I."/>
            <person name="Calteau A."/>
            <person name="Gourvil P."/>
            <person name="Marie D."/>
            <person name="Grebert T."/>
            <person name="Bouchier C."/>
            <person name="Le Panse S."/>
            <person name="Gachenot M."/>
            <person name="Rodriguez F."/>
            <person name="Garrido J.L."/>
        </authorList>
    </citation>
    <scope>NUCLEOTIDE SEQUENCE [LARGE SCALE GENOMIC DNA]</scope>
    <source>
        <strain evidence="4 5">RCC1774</strain>
    </source>
</reference>
<protein>
    <recommendedName>
        <fullName evidence="3">Peptidase C14 caspase domain-containing protein</fullName>
    </recommendedName>
</protein>
<dbReference type="GO" id="GO:0004197">
    <property type="term" value="F:cysteine-type endopeptidase activity"/>
    <property type="evidence" value="ECO:0007669"/>
    <property type="project" value="InterPro"/>
</dbReference>
<dbReference type="Pfam" id="PF00656">
    <property type="entry name" value="Peptidase_C14"/>
    <property type="match status" value="1"/>
</dbReference>
<dbReference type="RefSeq" id="WP_110987585.1">
    <property type="nucleotide sequence ID" value="NZ_CAWNWM010000013.1"/>
</dbReference>
<name>A0A2W1JDP8_9CYAN</name>
<organism evidence="4 5">
    <name type="scientific">Acaryochloris thomasi RCC1774</name>
    <dbReference type="NCBI Taxonomy" id="1764569"/>
    <lineage>
        <taxon>Bacteria</taxon>
        <taxon>Bacillati</taxon>
        <taxon>Cyanobacteriota</taxon>
        <taxon>Cyanophyceae</taxon>
        <taxon>Acaryochloridales</taxon>
        <taxon>Acaryochloridaceae</taxon>
        <taxon>Acaryochloris</taxon>
        <taxon>Acaryochloris thomasi</taxon>
    </lineage>
</organism>
<sequence>MALQVEQLVYTSFLETGFKGLAGPQIPAHVQQSFVEAVVHQHWNAYTPPSVGYRAAYLHQLSLQECLFGWLYNDGLDEIGRDGVPYFLCYYLVQELEDWHLNLIFDCLERGPLTIIDRQQIPSALDAVTIPDPCDYVPTRSGVVVPSATRGRCRLQLDKQQCLDFCLPLEPQAGAVAAQLEVSEPLTVEEAELLSPLPAIPMALHDPMPRQTMHKAALLIGVSEYGEGLQALPGTLENVEAMRGVLEHQEQGGFDDVKTLVDPDPQAMAEAIEALFLDRQPEDLVLLYFSGYVSVLEPHEKIGLTTCLSRRGANDNVVRSTVVTADFINDVMGDSQSEHQTLVLDWCIDEGRPPLDTAQRAVKFAPQLQGKRRTVLMSAASTQTAVVPPPSEGSAYTFFLVEGLKTGAADLNCDGSISLGEWHTYAQQRLRQVSPAIDPQISGVQTVAKTTVAVSPTHEPRFKYRKQVEECSQQGRISVENRVVLDTLYKILELSLDEATTIEAEVLKPRQEYYQKRQDYAIAFTEAIQKGYPLTPDLQAQFKQFQRQLGLTDADIVPVESELIRRLDVLKNPGLIGASSLSSQPEGRPTARQRMVRAFDYGRQAIKPFSERMVTAYGLPLVISARHLFARCRQGLAQRPSVGRLSSVKLRRLNPLHLTYLCIGVGVSTVLLVVVINQQQMANRKQRVNSGVPDLERSSAIAESRD</sequence>
<keyword evidence="2" id="KW-0812">Transmembrane</keyword>
<dbReference type="EMBL" id="PQWO01000013">
    <property type="protein sequence ID" value="PZD71866.1"/>
    <property type="molecule type" value="Genomic_DNA"/>
</dbReference>
<keyword evidence="2" id="KW-0472">Membrane</keyword>
<dbReference type="PROSITE" id="PS00018">
    <property type="entry name" value="EF_HAND_1"/>
    <property type="match status" value="1"/>
</dbReference>
<dbReference type="Gene3D" id="3.40.50.1460">
    <property type="match status" value="1"/>
</dbReference>